<organism evidence="1 2">
    <name type="scientific">Rhodosorus marinus</name>
    <dbReference type="NCBI Taxonomy" id="101924"/>
    <lineage>
        <taxon>Eukaryota</taxon>
        <taxon>Rhodophyta</taxon>
        <taxon>Stylonematophyceae</taxon>
        <taxon>Stylonematales</taxon>
        <taxon>Stylonemataceae</taxon>
        <taxon>Rhodosorus</taxon>
    </lineage>
</organism>
<dbReference type="EMBL" id="JAMWBK010000006">
    <property type="protein sequence ID" value="KAJ8904283.1"/>
    <property type="molecule type" value="Genomic_DNA"/>
</dbReference>
<comment type="caution">
    <text evidence="1">The sequence shown here is derived from an EMBL/GenBank/DDBJ whole genome shotgun (WGS) entry which is preliminary data.</text>
</comment>
<proteinExistence type="predicted"/>
<sequence length="97" mass="10874">MEDLAFVAGVRCQMVNATSRSATMISPRIVPAELKNFITLDTSTMAEGFGKMKPMRYSAWLDGWVCGEHSAGPLRRSPAPVFKRRWSGWLPDNKERA</sequence>
<name>A0AAV8UT96_9RHOD</name>
<evidence type="ECO:0000313" key="2">
    <source>
        <dbReference type="Proteomes" id="UP001157974"/>
    </source>
</evidence>
<protein>
    <submittedName>
        <fullName evidence="1">Uncharacterized protein</fullName>
    </submittedName>
</protein>
<reference evidence="1 2" key="1">
    <citation type="journal article" date="2023" name="Nat. Commun.">
        <title>Origin of minicircular mitochondrial genomes in red algae.</title>
        <authorList>
            <person name="Lee Y."/>
            <person name="Cho C.H."/>
            <person name="Lee Y.M."/>
            <person name="Park S.I."/>
            <person name="Yang J.H."/>
            <person name="West J.A."/>
            <person name="Bhattacharya D."/>
            <person name="Yoon H.S."/>
        </authorList>
    </citation>
    <scope>NUCLEOTIDE SEQUENCE [LARGE SCALE GENOMIC DNA]</scope>
    <source>
        <strain evidence="1 2">CCMP1338</strain>
        <tissue evidence="1">Whole cell</tissue>
    </source>
</reference>
<keyword evidence="2" id="KW-1185">Reference proteome</keyword>
<evidence type="ECO:0000313" key="1">
    <source>
        <dbReference type="EMBL" id="KAJ8904283.1"/>
    </source>
</evidence>
<dbReference type="AlphaFoldDB" id="A0AAV8UT96"/>
<gene>
    <name evidence="1" type="ORF">NDN08_000806</name>
</gene>
<accession>A0AAV8UT96</accession>
<dbReference type="Proteomes" id="UP001157974">
    <property type="component" value="Unassembled WGS sequence"/>
</dbReference>